<protein>
    <recommendedName>
        <fullName evidence="4">agmatinase</fullName>
        <ecNumber evidence="4">3.5.3.11</ecNumber>
    </recommendedName>
</protein>
<comment type="similarity">
    <text evidence="5 6">Belongs to the arginase family.</text>
</comment>
<dbReference type="PRINTS" id="PR00116">
    <property type="entry name" value="ARGINASE"/>
</dbReference>
<dbReference type="SUPFAM" id="SSF52768">
    <property type="entry name" value="Arginase/deacetylase"/>
    <property type="match status" value="1"/>
</dbReference>
<dbReference type="FunFam" id="3.40.800.10:FF:000006">
    <property type="entry name" value="Agmatinase 1"/>
    <property type="match status" value="1"/>
</dbReference>
<organism evidence="7 8">
    <name type="scientific">Exophiala dermatitidis</name>
    <name type="common">Black yeast-like fungus</name>
    <name type="synonym">Wangiella dermatitidis</name>
    <dbReference type="NCBI Taxonomy" id="5970"/>
    <lineage>
        <taxon>Eukaryota</taxon>
        <taxon>Fungi</taxon>
        <taxon>Dikarya</taxon>
        <taxon>Ascomycota</taxon>
        <taxon>Pezizomycotina</taxon>
        <taxon>Eurotiomycetes</taxon>
        <taxon>Chaetothyriomycetidae</taxon>
        <taxon>Chaetothyriales</taxon>
        <taxon>Herpotrichiellaceae</taxon>
        <taxon>Exophiala</taxon>
    </lineage>
</organism>
<dbReference type="Proteomes" id="UP001161757">
    <property type="component" value="Unassembled WGS sequence"/>
</dbReference>
<sequence length="437" mass="47412">MYTPSLVALACASCAVAHSYHGQTTMQGPHQSLWYNTIPGDSSKQVRGAPAATELRILAEPPVQADSVFSGISTFARLPYFPCLASDDEKFDIAFIGAPFDTGTSYRPGARFGPNGIRQGSRKLGFTGGYNVPLNSNPFDNWGKILDCGDIPVTSYDNEYALQQIEQAHNLLLNRAPATMAREPGVSKSGRTLPRIITLGGDHTITLPLLRSMNEAYGPISVIHFDSHLDTWKPKVFGGAPSKQAAINHGTYFYWAFQEGLLANDTNIHAGIRTTLSGLSDYENDGYCGFTRVEAREIDTLGTQGVVDKIKARVGTKNPVYLSIDIDTLNPAFAPATGTPETGGWSTREFREIIRGLEGVNLVAADLVEVAPAYDTNAELTTMAAADVLYEVLTLMVKRGPLTAQAADMWEQKYGKMIAGGDGEDRIHVLENVMEKK</sequence>
<dbReference type="GO" id="GO:0019627">
    <property type="term" value="P:urea metabolic process"/>
    <property type="evidence" value="ECO:0007669"/>
    <property type="project" value="UniProtKB-ARBA"/>
</dbReference>
<dbReference type="CDD" id="cd11592">
    <property type="entry name" value="Agmatinase_PAH"/>
    <property type="match status" value="1"/>
</dbReference>
<accession>A0AAN6IZ65</accession>
<keyword evidence="1" id="KW-0479">Metal-binding</keyword>
<evidence type="ECO:0000256" key="5">
    <source>
        <dbReference type="PROSITE-ProRule" id="PRU00742"/>
    </source>
</evidence>
<evidence type="ECO:0000313" key="7">
    <source>
        <dbReference type="EMBL" id="KAJ8992311.1"/>
    </source>
</evidence>
<dbReference type="Gene3D" id="3.40.800.10">
    <property type="entry name" value="Ureohydrolase domain"/>
    <property type="match status" value="1"/>
</dbReference>
<comment type="caution">
    <text evidence="7">The sequence shown here is derived from an EMBL/GenBank/DDBJ whole genome shotgun (WGS) entry which is preliminary data.</text>
</comment>
<gene>
    <name evidence="7" type="ORF">HRR80_003422</name>
</gene>
<dbReference type="PROSITE" id="PS51409">
    <property type="entry name" value="ARGINASE_2"/>
    <property type="match status" value="1"/>
</dbReference>
<evidence type="ECO:0000256" key="4">
    <source>
        <dbReference type="ARBA" id="ARBA00066392"/>
    </source>
</evidence>
<dbReference type="PANTHER" id="PTHR11358">
    <property type="entry name" value="ARGINASE/AGMATINASE"/>
    <property type="match status" value="1"/>
</dbReference>
<dbReference type="InterPro" id="IPR023696">
    <property type="entry name" value="Ureohydrolase_dom_sf"/>
</dbReference>
<dbReference type="InterPro" id="IPR006035">
    <property type="entry name" value="Ureohydrolase"/>
</dbReference>
<dbReference type="GO" id="GO:0033389">
    <property type="term" value="P:putrescine biosynthetic process from arginine, via agmatine"/>
    <property type="evidence" value="ECO:0007669"/>
    <property type="project" value="TreeGrafter"/>
</dbReference>
<dbReference type="GO" id="GO:0046872">
    <property type="term" value="F:metal ion binding"/>
    <property type="evidence" value="ECO:0007669"/>
    <property type="project" value="UniProtKB-KW"/>
</dbReference>
<reference evidence="7" key="1">
    <citation type="submission" date="2023-01" db="EMBL/GenBank/DDBJ databases">
        <title>Exophiala dermititidis isolated from Cystic Fibrosis Patient.</title>
        <authorList>
            <person name="Kurbessoian T."/>
            <person name="Crocker A."/>
            <person name="Murante D."/>
            <person name="Hogan D.A."/>
            <person name="Stajich J.E."/>
        </authorList>
    </citation>
    <scope>NUCLEOTIDE SEQUENCE</scope>
    <source>
        <strain evidence="7">Ex8</strain>
    </source>
</reference>
<dbReference type="GO" id="GO:0008783">
    <property type="term" value="F:agmatinase activity"/>
    <property type="evidence" value="ECO:0007669"/>
    <property type="project" value="UniProtKB-EC"/>
</dbReference>
<dbReference type="PANTHER" id="PTHR11358:SF30">
    <property type="entry name" value="AGMATINASE 1-RELATED"/>
    <property type="match status" value="1"/>
</dbReference>
<dbReference type="Pfam" id="PF00491">
    <property type="entry name" value="Arginase"/>
    <property type="match status" value="1"/>
</dbReference>
<dbReference type="InterPro" id="IPR020855">
    <property type="entry name" value="Ureohydrolase_Mn_BS"/>
</dbReference>
<dbReference type="PROSITE" id="PS01053">
    <property type="entry name" value="ARGINASE_1"/>
    <property type="match status" value="1"/>
</dbReference>
<name>A0AAN6IZ65_EXODE</name>
<evidence type="ECO:0000256" key="3">
    <source>
        <dbReference type="ARBA" id="ARBA00050304"/>
    </source>
</evidence>
<evidence type="ECO:0000256" key="6">
    <source>
        <dbReference type="RuleBase" id="RU003684"/>
    </source>
</evidence>
<evidence type="ECO:0000313" key="8">
    <source>
        <dbReference type="Proteomes" id="UP001161757"/>
    </source>
</evidence>
<evidence type="ECO:0000256" key="2">
    <source>
        <dbReference type="ARBA" id="ARBA00022801"/>
    </source>
</evidence>
<dbReference type="EC" id="3.5.3.11" evidence="4"/>
<dbReference type="EMBL" id="JAJGCB010000005">
    <property type="protein sequence ID" value="KAJ8992311.1"/>
    <property type="molecule type" value="Genomic_DNA"/>
</dbReference>
<keyword evidence="2 6" id="KW-0378">Hydrolase</keyword>
<dbReference type="AlphaFoldDB" id="A0AAN6IZ65"/>
<comment type="catalytic activity">
    <reaction evidence="3">
        <text>agmatine + H2O = urea + putrescine</text>
        <dbReference type="Rhea" id="RHEA:13929"/>
        <dbReference type="ChEBI" id="CHEBI:15377"/>
        <dbReference type="ChEBI" id="CHEBI:16199"/>
        <dbReference type="ChEBI" id="CHEBI:58145"/>
        <dbReference type="ChEBI" id="CHEBI:326268"/>
        <dbReference type="EC" id="3.5.3.11"/>
    </reaction>
</comment>
<evidence type="ECO:0000256" key="1">
    <source>
        <dbReference type="ARBA" id="ARBA00022723"/>
    </source>
</evidence>
<proteinExistence type="inferred from homology"/>